<dbReference type="EC" id="3.2.2.6" evidence="1"/>
<dbReference type="SMART" id="SM00255">
    <property type="entry name" value="TIR"/>
    <property type="match status" value="1"/>
</dbReference>
<evidence type="ECO:0000313" key="7">
    <source>
        <dbReference type="Proteomes" id="UP000327085"/>
    </source>
</evidence>
<evidence type="ECO:0000256" key="1">
    <source>
        <dbReference type="ARBA" id="ARBA00011982"/>
    </source>
</evidence>
<proteinExistence type="predicted"/>
<dbReference type="Pfam" id="PF01582">
    <property type="entry name" value="TIR"/>
    <property type="match status" value="1"/>
</dbReference>
<evidence type="ECO:0000259" key="5">
    <source>
        <dbReference type="PROSITE" id="PS50104"/>
    </source>
</evidence>
<keyword evidence="2" id="KW-0378">Hydrolase</keyword>
<evidence type="ECO:0000256" key="2">
    <source>
        <dbReference type="ARBA" id="ARBA00022801"/>
    </source>
</evidence>
<dbReference type="Proteomes" id="UP000327085">
    <property type="component" value="Chromosome 8"/>
</dbReference>
<feature type="domain" description="TIR" evidence="5">
    <location>
        <begin position="20"/>
        <end position="183"/>
    </location>
</feature>
<dbReference type="GO" id="GO:0061809">
    <property type="term" value="F:NAD+ nucleosidase activity, cyclic ADP-ribose generating"/>
    <property type="evidence" value="ECO:0007669"/>
    <property type="project" value="UniProtKB-EC"/>
</dbReference>
<evidence type="ECO:0000256" key="4">
    <source>
        <dbReference type="ARBA" id="ARBA00047304"/>
    </source>
</evidence>
<comment type="catalytic activity">
    <reaction evidence="4">
        <text>NAD(+) + H2O = ADP-D-ribose + nicotinamide + H(+)</text>
        <dbReference type="Rhea" id="RHEA:16301"/>
        <dbReference type="ChEBI" id="CHEBI:15377"/>
        <dbReference type="ChEBI" id="CHEBI:15378"/>
        <dbReference type="ChEBI" id="CHEBI:17154"/>
        <dbReference type="ChEBI" id="CHEBI:57540"/>
        <dbReference type="ChEBI" id="CHEBI:57967"/>
        <dbReference type="EC" id="3.2.2.6"/>
    </reaction>
    <physiologicalReaction direction="left-to-right" evidence="4">
        <dbReference type="Rhea" id="RHEA:16302"/>
    </physiologicalReaction>
</comment>
<dbReference type="AlphaFoldDB" id="A0A5E4EJY6"/>
<dbReference type="SUPFAM" id="SSF52200">
    <property type="entry name" value="Toll/Interleukin receptor TIR domain"/>
    <property type="match status" value="1"/>
</dbReference>
<evidence type="ECO:0000313" key="6">
    <source>
        <dbReference type="EMBL" id="VVA15279.1"/>
    </source>
</evidence>
<dbReference type="Gramene" id="VVA15279">
    <property type="protein sequence ID" value="VVA15279"/>
    <property type="gene ID" value="Prudul26B008702"/>
</dbReference>
<evidence type="ECO:0000256" key="3">
    <source>
        <dbReference type="ARBA" id="ARBA00023027"/>
    </source>
</evidence>
<dbReference type="PANTHER" id="PTHR32009">
    <property type="entry name" value="TMV RESISTANCE PROTEIN N-LIKE"/>
    <property type="match status" value="1"/>
</dbReference>
<dbReference type="GO" id="GO:0007165">
    <property type="term" value="P:signal transduction"/>
    <property type="evidence" value="ECO:0007669"/>
    <property type="project" value="InterPro"/>
</dbReference>
<keyword evidence="3" id="KW-0520">NAD</keyword>
<dbReference type="InterPro" id="IPR000157">
    <property type="entry name" value="TIR_dom"/>
</dbReference>
<protein>
    <recommendedName>
        <fullName evidence="1">ADP-ribosyl cyclase/cyclic ADP-ribose hydrolase</fullName>
        <ecNumber evidence="1">3.2.2.6</ecNumber>
    </recommendedName>
</protein>
<dbReference type="OMA" id="CRESKKQ"/>
<name>A0A5E4EJY6_PRUDU</name>
<dbReference type="EMBL" id="CABIKO010000013">
    <property type="protein sequence ID" value="VVA15279.1"/>
    <property type="molecule type" value="Genomic_DNA"/>
</dbReference>
<accession>A0A5E4EJY6</accession>
<dbReference type="Gene3D" id="3.40.50.10140">
    <property type="entry name" value="Toll/interleukin-1 receptor homology (TIR) domain"/>
    <property type="match status" value="1"/>
</dbReference>
<dbReference type="PROSITE" id="PS50104">
    <property type="entry name" value="TIR"/>
    <property type="match status" value="1"/>
</dbReference>
<dbReference type="InParanoid" id="A0A5E4EJY6"/>
<dbReference type="PANTHER" id="PTHR32009:SF39">
    <property type="entry name" value="TIR DOMAIN-CONTAINING PROTEIN"/>
    <property type="match status" value="1"/>
</dbReference>
<reference evidence="7" key="1">
    <citation type="journal article" date="2020" name="Plant J.">
        <title>Transposons played a major role in the diversification between the closely related almond and peach genomes: results from the almond genome sequence.</title>
        <authorList>
            <person name="Alioto T."/>
            <person name="Alexiou K.G."/>
            <person name="Bardil A."/>
            <person name="Barteri F."/>
            <person name="Castanera R."/>
            <person name="Cruz F."/>
            <person name="Dhingra A."/>
            <person name="Duval H."/>
            <person name="Fernandez I Marti A."/>
            <person name="Frias L."/>
            <person name="Galan B."/>
            <person name="Garcia J.L."/>
            <person name="Howad W."/>
            <person name="Gomez-Garrido J."/>
            <person name="Gut M."/>
            <person name="Julca I."/>
            <person name="Morata J."/>
            <person name="Puigdomenech P."/>
            <person name="Ribeca P."/>
            <person name="Rubio Cabetas M.J."/>
            <person name="Vlasova A."/>
            <person name="Wirthensohn M."/>
            <person name="Garcia-Mas J."/>
            <person name="Gabaldon T."/>
            <person name="Casacuberta J.M."/>
            <person name="Arus P."/>
        </authorList>
    </citation>
    <scope>NUCLEOTIDE SEQUENCE [LARGE SCALE GENOMIC DNA]</scope>
    <source>
        <strain evidence="7">cv. Texas</strain>
    </source>
</reference>
<organism evidence="6 7">
    <name type="scientific">Prunus dulcis</name>
    <name type="common">Almond</name>
    <name type="synonym">Amygdalus dulcis</name>
    <dbReference type="NCBI Taxonomy" id="3755"/>
    <lineage>
        <taxon>Eukaryota</taxon>
        <taxon>Viridiplantae</taxon>
        <taxon>Streptophyta</taxon>
        <taxon>Embryophyta</taxon>
        <taxon>Tracheophyta</taxon>
        <taxon>Spermatophyta</taxon>
        <taxon>Magnoliopsida</taxon>
        <taxon>eudicotyledons</taxon>
        <taxon>Gunneridae</taxon>
        <taxon>Pentapetalae</taxon>
        <taxon>rosids</taxon>
        <taxon>fabids</taxon>
        <taxon>Rosales</taxon>
        <taxon>Rosaceae</taxon>
        <taxon>Amygdaloideae</taxon>
        <taxon>Amygdaleae</taxon>
        <taxon>Prunus</taxon>
    </lineage>
</organism>
<dbReference type="InterPro" id="IPR035897">
    <property type="entry name" value="Toll_tir_struct_dom_sf"/>
</dbReference>
<gene>
    <name evidence="6" type="ORF">ALMOND_2B008702</name>
</gene>
<sequence>MGSVTTQLRASSSSSFTHSLAYDVFLSYRVADAHNNFTYNLHSKLLQQGIKTYLYRRGEEVPLPMLLKVIEESRVSIIIFTENFASSERYLIELVKILQCRESKKQIVWPIYYKVDPLDVRDQQDRFGEAIANHLCTFKDNIEKVLRWRAALTEATKLSGWYFLHGHESNFIHKIVEEISTQVLNAPI</sequence>